<sequence>MNMKQRSYKQAKQRARTYYTEKHAASYNRTWQTFSEKTLAATCSLIDLERLHAVRDEQARVPRILDVACGTGLLLQRLAHLIPQAELYGVDGSQAMLEQARLLPEIGPCLHLLQTSLTKEQMADWPYQPSSFDLITCTNAFHYLDDPLAVLQVLVTLLAPRGQIVIEDYARRTFPFPWRIVEWFIQRVDPQHVRAYTLREALQCVQYGLTTRLHITAAKNFSIDLFWQGWIIAGTYWSLDDTQDI</sequence>
<dbReference type="PANTHER" id="PTHR43861">
    <property type="entry name" value="TRANS-ACONITATE 2-METHYLTRANSFERASE-RELATED"/>
    <property type="match status" value="1"/>
</dbReference>
<dbReference type="SUPFAM" id="SSF53335">
    <property type="entry name" value="S-adenosyl-L-methionine-dependent methyltransferases"/>
    <property type="match status" value="1"/>
</dbReference>
<dbReference type="CDD" id="cd02440">
    <property type="entry name" value="AdoMet_MTases"/>
    <property type="match status" value="1"/>
</dbReference>
<dbReference type="Proteomes" id="UP000597444">
    <property type="component" value="Unassembled WGS sequence"/>
</dbReference>
<evidence type="ECO:0000313" key="2">
    <source>
        <dbReference type="EMBL" id="GHO96436.1"/>
    </source>
</evidence>
<dbReference type="AlphaFoldDB" id="A0A8J3IUG2"/>
<protein>
    <recommendedName>
        <fullName evidence="1">Methyltransferase type 12 domain-containing protein</fullName>
    </recommendedName>
</protein>
<accession>A0A8J3IUG2</accession>
<dbReference type="EMBL" id="BNJK01000001">
    <property type="protein sequence ID" value="GHO96436.1"/>
    <property type="molecule type" value="Genomic_DNA"/>
</dbReference>
<dbReference type="Gene3D" id="3.40.50.150">
    <property type="entry name" value="Vaccinia Virus protein VP39"/>
    <property type="match status" value="1"/>
</dbReference>
<proteinExistence type="predicted"/>
<dbReference type="Pfam" id="PF08242">
    <property type="entry name" value="Methyltransf_12"/>
    <property type="match status" value="1"/>
</dbReference>
<evidence type="ECO:0000259" key="1">
    <source>
        <dbReference type="Pfam" id="PF08242"/>
    </source>
</evidence>
<keyword evidence="3" id="KW-1185">Reference proteome</keyword>
<gene>
    <name evidence="2" type="ORF">KSF_064840</name>
</gene>
<dbReference type="InterPro" id="IPR013217">
    <property type="entry name" value="Methyltransf_12"/>
</dbReference>
<comment type="caution">
    <text evidence="2">The sequence shown here is derived from an EMBL/GenBank/DDBJ whole genome shotgun (WGS) entry which is preliminary data.</text>
</comment>
<name>A0A8J3IUG2_9CHLR</name>
<feature type="domain" description="Methyltransferase type 12" evidence="1">
    <location>
        <begin position="65"/>
        <end position="163"/>
    </location>
</feature>
<reference evidence="2" key="1">
    <citation type="submission" date="2020-10" db="EMBL/GenBank/DDBJ databases">
        <title>Taxonomic study of unclassified bacteria belonging to the class Ktedonobacteria.</title>
        <authorList>
            <person name="Yabe S."/>
            <person name="Wang C.M."/>
            <person name="Zheng Y."/>
            <person name="Sakai Y."/>
            <person name="Cavaletti L."/>
            <person name="Monciardini P."/>
            <person name="Donadio S."/>
        </authorList>
    </citation>
    <scope>NUCLEOTIDE SEQUENCE</scope>
    <source>
        <strain evidence="2">ID150040</strain>
    </source>
</reference>
<organism evidence="2 3">
    <name type="scientific">Reticulibacter mediterranei</name>
    <dbReference type="NCBI Taxonomy" id="2778369"/>
    <lineage>
        <taxon>Bacteria</taxon>
        <taxon>Bacillati</taxon>
        <taxon>Chloroflexota</taxon>
        <taxon>Ktedonobacteria</taxon>
        <taxon>Ktedonobacterales</taxon>
        <taxon>Reticulibacteraceae</taxon>
        <taxon>Reticulibacter</taxon>
    </lineage>
</organism>
<dbReference type="InterPro" id="IPR029063">
    <property type="entry name" value="SAM-dependent_MTases_sf"/>
</dbReference>
<evidence type="ECO:0000313" key="3">
    <source>
        <dbReference type="Proteomes" id="UP000597444"/>
    </source>
</evidence>